<dbReference type="EMBL" id="BMAU01021379">
    <property type="protein sequence ID" value="GFY27170.1"/>
    <property type="molecule type" value="Genomic_DNA"/>
</dbReference>
<comment type="caution">
    <text evidence="1">The sequence shown here is derived from an EMBL/GenBank/DDBJ whole genome shotgun (WGS) entry which is preliminary data.</text>
</comment>
<evidence type="ECO:0000313" key="2">
    <source>
        <dbReference type="Proteomes" id="UP000887159"/>
    </source>
</evidence>
<name>A0A8X6W2P5_TRICX</name>
<dbReference type="Proteomes" id="UP000887159">
    <property type="component" value="Unassembled WGS sequence"/>
</dbReference>
<gene>
    <name evidence="1" type="ORF">TNCV_2067911</name>
</gene>
<proteinExistence type="predicted"/>
<dbReference type="AlphaFoldDB" id="A0A8X6W2P5"/>
<keyword evidence="2" id="KW-1185">Reference proteome</keyword>
<reference evidence="1" key="1">
    <citation type="submission" date="2020-08" db="EMBL/GenBank/DDBJ databases">
        <title>Multicomponent nature underlies the extraordinary mechanical properties of spider dragline silk.</title>
        <authorList>
            <person name="Kono N."/>
            <person name="Nakamura H."/>
            <person name="Mori M."/>
            <person name="Yoshida Y."/>
            <person name="Ohtoshi R."/>
            <person name="Malay A.D."/>
            <person name="Moran D.A.P."/>
            <person name="Tomita M."/>
            <person name="Numata K."/>
            <person name="Arakawa K."/>
        </authorList>
    </citation>
    <scope>NUCLEOTIDE SEQUENCE</scope>
</reference>
<sequence>MNEDRTTKKVNAQPIDTRRKSRTNLRWNDDLEKDLLLRTRNWGTLVGRRLAWKVRRPMPTLGCRATEEGRKYEPPSKYGGYDPRFETEWVRVRIPNKAWLYLLQGKEVGLSPAMDSRLEWKAARPFFYMLRSVA</sequence>
<accession>A0A8X6W2P5</accession>
<evidence type="ECO:0000313" key="1">
    <source>
        <dbReference type="EMBL" id="GFY27170.1"/>
    </source>
</evidence>
<organism evidence="1 2">
    <name type="scientific">Trichonephila clavipes</name>
    <name type="common">Golden silk orbweaver</name>
    <name type="synonym">Nephila clavipes</name>
    <dbReference type="NCBI Taxonomy" id="2585209"/>
    <lineage>
        <taxon>Eukaryota</taxon>
        <taxon>Metazoa</taxon>
        <taxon>Ecdysozoa</taxon>
        <taxon>Arthropoda</taxon>
        <taxon>Chelicerata</taxon>
        <taxon>Arachnida</taxon>
        <taxon>Araneae</taxon>
        <taxon>Araneomorphae</taxon>
        <taxon>Entelegynae</taxon>
        <taxon>Araneoidea</taxon>
        <taxon>Nephilidae</taxon>
        <taxon>Trichonephila</taxon>
    </lineage>
</organism>
<protein>
    <submittedName>
        <fullName evidence="1">Uncharacterized protein</fullName>
    </submittedName>
</protein>